<proteinExistence type="predicted"/>
<evidence type="ECO:0000313" key="2">
    <source>
        <dbReference type="EMBL" id="EGO25317.1"/>
    </source>
</evidence>
<evidence type="ECO:0000256" key="1">
    <source>
        <dbReference type="SAM" id="MobiDB-lite"/>
    </source>
</evidence>
<organism>
    <name type="scientific">Serpula lacrymans var. lacrymans (strain S7.9)</name>
    <name type="common">Dry rot fungus</name>
    <dbReference type="NCBI Taxonomy" id="578457"/>
    <lineage>
        <taxon>Eukaryota</taxon>
        <taxon>Fungi</taxon>
        <taxon>Dikarya</taxon>
        <taxon>Basidiomycota</taxon>
        <taxon>Agaricomycotina</taxon>
        <taxon>Agaricomycetes</taxon>
        <taxon>Agaricomycetidae</taxon>
        <taxon>Boletales</taxon>
        <taxon>Coniophorineae</taxon>
        <taxon>Serpulaceae</taxon>
        <taxon>Serpula</taxon>
    </lineage>
</organism>
<dbReference type="KEGG" id="sla:SERLADRAFT_437073"/>
<dbReference type="RefSeq" id="XP_007317439.1">
    <property type="nucleotide sequence ID" value="XM_007317377.1"/>
</dbReference>
<gene>
    <name evidence="2" type="ORF">SERLADRAFT_437073</name>
</gene>
<dbReference type="HOGENOM" id="CLU_2062897_0_0_1"/>
<name>F8NV55_SERL9</name>
<dbReference type="EMBL" id="GL945433">
    <property type="protein sequence ID" value="EGO25317.1"/>
    <property type="molecule type" value="Genomic_DNA"/>
</dbReference>
<dbReference type="AlphaFoldDB" id="F8NV55"/>
<feature type="region of interest" description="Disordered" evidence="1">
    <location>
        <begin position="96"/>
        <end position="119"/>
    </location>
</feature>
<sequence>MMDEILYPKHYPSTGHVLQIKDSMRKVPSAYQSRDSDVDIQAIFQGWQQRMGHAVGNDILFGHNVNAPTTLPLAEREHLRQDPVLLEVEEERKQATNQLAKLEDSEENIVAQGDVMHQS</sequence>
<dbReference type="GeneID" id="18814798"/>
<accession>F8NV55</accession>
<dbReference type="Proteomes" id="UP000008064">
    <property type="component" value="Unassembled WGS sequence"/>
</dbReference>
<protein>
    <submittedName>
        <fullName evidence="2">Uncharacterized protein</fullName>
    </submittedName>
</protein>
<reference evidence="2" key="1">
    <citation type="submission" date="2011-04" db="EMBL/GenBank/DDBJ databases">
        <title>Evolution of plant cell wall degrading machinery underlies the functional diversity of forest fungi.</title>
        <authorList>
            <consortium name="US DOE Joint Genome Institute (JGI-PGF)"/>
            <person name="Eastwood D.C."/>
            <person name="Floudas D."/>
            <person name="Binder M."/>
            <person name="Majcherczyk A."/>
            <person name="Schneider P."/>
            <person name="Aerts A."/>
            <person name="Asiegbu F.O."/>
            <person name="Baker S.E."/>
            <person name="Barry K."/>
            <person name="Bendiksby M."/>
            <person name="Blumentritt M."/>
            <person name="Coutinho P.M."/>
            <person name="Cullen D."/>
            <person name="Cullen D."/>
            <person name="Gathman A."/>
            <person name="Goodell B."/>
            <person name="Henrissat B."/>
            <person name="Ihrmark K."/>
            <person name="Kauserud H."/>
            <person name="Kohler A."/>
            <person name="LaButti K."/>
            <person name="Lapidus A."/>
            <person name="Lavin J.L."/>
            <person name="Lee Y.-H."/>
            <person name="Lindquist E."/>
            <person name="Lilly W."/>
            <person name="Lucas S."/>
            <person name="Morin E."/>
            <person name="Murat C."/>
            <person name="Oguiza J.A."/>
            <person name="Park J."/>
            <person name="Pisabarro A.G."/>
            <person name="Riley R."/>
            <person name="Rosling A."/>
            <person name="Salamov A."/>
            <person name="Schmidt O."/>
            <person name="Schmutz J."/>
            <person name="Skrede I."/>
            <person name="Stenlid J."/>
            <person name="Wiebenga A."/>
            <person name="Xie X."/>
            <person name="Kues U."/>
            <person name="Hibbett D.S."/>
            <person name="Hoffmeister D."/>
            <person name="Hogberg N."/>
            <person name="Martin F."/>
            <person name="Grigoriev I.V."/>
            <person name="Watkinson S.C."/>
        </authorList>
    </citation>
    <scope>NUCLEOTIDE SEQUENCE</scope>
    <source>
        <strain evidence="2">S7.9</strain>
    </source>
</reference>